<dbReference type="AlphaFoldDB" id="A0A502GXD1"/>
<dbReference type="InterPro" id="IPR012347">
    <property type="entry name" value="Ferritin-like"/>
</dbReference>
<evidence type="ECO:0000259" key="1">
    <source>
        <dbReference type="Pfam" id="PF09537"/>
    </source>
</evidence>
<protein>
    <submittedName>
        <fullName evidence="2">PA2169 family four-helix-bundle protein</fullName>
    </submittedName>
</protein>
<dbReference type="Proteomes" id="UP000317646">
    <property type="component" value="Unassembled WGS sequence"/>
</dbReference>
<organism evidence="2 3">
    <name type="scientific">Hymenobacter nivis</name>
    <dbReference type="NCBI Taxonomy" id="1850093"/>
    <lineage>
        <taxon>Bacteria</taxon>
        <taxon>Pseudomonadati</taxon>
        <taxon>Bacteroidota</taxon>
        <taxon>Cytophagia</taxon>
        <taxon>Cytophagales</taxon>
        <taxon>Hymenobacteraceae</taxon>
        <taxon>Hymenobacter</taxon>
    </lineage>
</organism>
<gene>
    <name evidence="2" type="ORF">EAH73_09130</name>
</gene>
<dbReference type="Gene3D" id="1.20.1260.10">
    <property type="match status" value="1"/>
</dbReference>
<dbReference type="NCBIfam" id="TIGR02284">
    <property type="entry name" value="PA2169 family four-helix-bundle protein"/>
    <property type="match status" value="1"/>
</dbReference>
<keyword evidence="3" id="KW-1185">Reference proteome</keyword>
<feature type="domain" description="DUF2383" evidence="1">
    <location>
        <begin position="135"/>
        <end position="241"/>
    </location>
</feature>
<dbReference type="OrthoDB" id="282393at2"/>
<sequence length="275" mass="29932">MENPLNSKPVDKAVDKAQDVLDQTKDAIADSSAADLLNKVPASIKDASDKVVTVAKDASDKVVTAAKDARDKAVTTAKEASDKAVASAKEASDKVVEGFNSLSTTQKIVGGALVALGLTYLVAPKKKGKDKRKAAALDQLLLFVNDRIEGYKRAVAETTNADLRGYYELLVAQSQQFASTLNGYLKKVGGERETGTTLKGKLYRKLMDAQAFVTGHDEKAILAANVFGERWAIRAYKKALRRKALKGEMRTAVQKQFAQSKKTYKHLKQLTKQQR</sequence>
<dbReference type="RefSeq" id="WP_140466186.1">
    <property type="nucleotide sequence ID" value="NZ_RCYZ01000003.1"/>
</dbReference>
<reference evidence="2 3" key="1">
    <citation type="journal article" date="2019" name="Environ. Microbiol.">
        <title>Species interactions and distinct microbial communities in high Arctic permafrost affected cryosols are associated with the CH4 and CO2 gas fluxes.</title>
        <authorList>
            <person name="Altshuler I."/>
            <person name="Hamel J."/>
            <person name="Turney S."/>
            <person name="Magnuson E."/>
            <person name="Levesque R."/>
            <person name="Greer C."/>
            <person name="Whyte L.G."/>
        </authorList>
    </citation>
    <scope>NUCLEOTIDE SEQUENCE [LARGE SCALE GENOMIC DNA]</scope>
    <source>
        <strain evidence="2 3">S9.2P</strain>
    </source>
</reference>
<dbReference type="InterPro" id="IPR019052">
    <property type="entry name" value="DUF2383"/>
</dbReference>
<dbReference type="EMBL" id="RCYZ01000003">
    <property type="protein sequence ID" value="TPG66554.1"/>
    <property type="molecule type" value="Genomic_DNA"/>
</dbReference>
<comment type="caution">
    <text evidence="2">The sequence shown here is derived from an EMBL/GenBank/DDBJ whole genome shotgun (WGS) entry which is preliminary data.</text>
</comment>
<proteinExistence type="predicted"/>
<name>A0A502GXD1_9BACT</name>
<evidence type="ECO:0000313" key="2">
    <source>
        <dbReference type="EMBL" id="TPG66554.1"/>
    </source>
</evidence>
<dbReference type="InterPro" id="IPR011971">
    <property type="entry name" value="CHP02284"/>
</dbReference>
<accession>A0A502GXD1</accession>
<evidence type="ECO:0000313" key="3">
    <source>
        <dbReference type="Proteomes" id="UP000317646"/>
    </source>
</evidence>
<dbReference type="Pfam" id="PF09537">
    <property type="entry name" value="DUF2383"/>
    <property type="match status" value="1"/>
</dbReference>